<dbReference type="InterPro" id="IPR023393">
    <property type="entry name" value="START-like_dom_sf"/>
</dbReference>
<dbReference type="OMA" id="DSQDPIM"/>
<dbReference type="eggNOG" id="KOG3668">
    <property type="taxonomic scope" value="Eukaryota"/>
</dbReference>
<dbReference type="EnsemblMetazoa" id="XM_003382742.2">
    <property type="protein sequence ID" value="XP_003382790.1"/>
    <property type="gene ID" value="LOC100636645"/>
</dbReference>
<reference evidence="2" key="2">
    <citation type="submission" date="2017-05" db="UniProtKB">
        <authorList>
            <consortium name="EnsemblMetazoa"/>
        </authorList>
    </citation>
    <scope>IDENTIFICATION</scope>
</reference>
<feature type="domain" description="Phosphatidylinositol transfer protein N-terminal" evidence="1">
    <location>
        <begin position="1"/>
        <end position="243"/>
    </location>
</feature>
<dbReference type="GO" id="GO:0008526">
    <property type="term" value="F:phosphatidylinositol transfer activity"/>
    <property type="evidence" value="ECO:0007669"/>
    <property type="project" value="TreeGrafter"/>
</dbReference>
<dbReference type="InterPro" id="IPR055261">
    <property type="entry name" value="PI_transfer_N"/>
</dbReference>
<dbReference type="KEGG" id="aqu:100636645"/>
<name>A0A1X7VTM3_AMPQE</name>
<dbReference type="SUPFAM" id="SSF55961">
    <property type="entry name" value="Bet v1-like"/>
    <property type="match status" value="1"/>
</dbReference>
<dbReference type="InterPro" id="IPR001666">
    <property type="entry name" value="PI_transfer"/>
</dbReference>
<keyword evidence="3" id="KW-1185">Reference proteome</keyword>
<dbReference type="PANTHER" id="PTHR10658">
    <property type="entry name" value="PHOSPHATIDYLINOSITOL TRANSFER PROTEIN"/>
    <property type="match status" value="1"/>
</dbReference>
<dbReference type="FunFam" id="3.30.530.20:FF:000028">
    <property type="entry name" value="Phosphatidylinositol transfer protein 5"/>
    <property type="match status" value="1"/>
</dbReference>
<dbReference type="InParanoid" id="A0A1X7VTM3"/>
<dbReference type="GO" id="GO:0071944">
    <property type="term" value="C:cell periphery"/>
    <property type="evidence" value="ECO:0007669"/>
    <property type="project" value="UniProtKB-ARBA"/>
</dbReference>
<evidence type="ECO:0000313" key="2">
    <source>
        <dbReference type="EnsemblMetazoa" id="Aqu2.1.43447_001"/>
    </source>
</evidence>
<dbReference type="Pfam" id="PF02121">
    <property type="entry name" value="IP_trans"/>
    <property type="match status" value="1"/>
</dbReference>
<dbReference type="AlphaFoldDB" id="A0A1X7VTM3"/>
<reference evidence="3" key="1">
    <citation type="journal article" date="2010" name="Nature">
        <title>The Amphimedon queenslandica genome and the evolution of animal complexity.</title>
        <authorList>
            <person name="Srivastava M."/>
            <person name="Simakov O."/>
            <person name="Chapman J."/>
            <person name="Fahey B."/>
            <person name="Gauthier M.E."/>
            <person name="Mitros T."/>
            <person name="Richards G.S."/>
            <person name="Conaco C."/>
            <person name="Dacre M."/>
            <person name="Hellsten U."/>
            <person name="Larroux C."/>
            <person name="Putnam N.H."/>
            <person name="Stanke M."/>
            <person name="Adamska M."/>
            <person name="Darling A."/>
            <person name="Degnan S.M."/>
            <person name="Oakley T.H."/>
            <person name="Plachetzki D.C."/>
            <person name="Zhai Y."/>
            <person name="Adamski M."/>
            <person name="Calcino A."/>
            <person name="Cummins S.F."/>
            <person name="Goodstein D.M."/>
            <person name="Harris C."/>
            <person name="Jackson D.J."/>
            <person name="Leys S.P."/>
            <person name="Shu S."/>
            <person name="Woodcroft B.J."/>
            <person name="Vervoort M."/>
            <person name="Kosik K.S."/>
            <person name="Manning G."/>
            <person name="Degnan B.M."/>
            <person name="Rokhsar D.S."/>
        </authorList>
    </citation>
    <scope>NUCLEOTIDE SEQUENCE [LARGE SCALE GENOMIC DNA]</scope>
</reference>
<organism evidence="2">
    <name type="scientific">Amphimedon queenslandica</name>
    <name type="common">Sponge</name>
    <dbReference type="NCBI Taxonomy" id="400682"/>
    <lineage>
        <taxon>Eukaryota</taxon>
        <taxon>Metazoa</taxon>
        <taxon>Porifera</taxon>
        <taxon>Demospongiae</taxon>
        <taxon>Heteroscleromorpha</taxon>
        <taxon>Haplosclerida</taxon>
        <taxon>Niphatidae</taxon>
        <taxon>Amphimedon</taxon>
    </lineage>
</organism>
<evidence type="ECO:0000259" key="1">
    <source>
        <dbReference type="Pfam" id="PF02121"/>
    </source>
</evidence>
<dbReference type="GO" id="GO:0005737">
    <property type="term" value="C:cytoplasm"/>
    <property type="evidence" value="ECO:0007669"/>
    <property type="project" value="UniProtKB-ARBA"/>
</dbReference>
<sequence>MLLKEYRICMPITVEEYRLGQLYMIARHSKEESSDGEGVEVVVNEPCTDPQRGEGQYTEKRIYLHNRLPTWVQSMLPRVFYIIEKSWNYYPYTLTEYTCSFLPRFLIQIDTTYQDNNGSSENALDLAPDLLEQREVDHVDILSDEFSSRETTPEEDCHAFVSSKTGRGPLQEGWKESTEPIMCSYKVVKVFFEVWGLQTRVEAGVHRAVRDIILKGHKQAFLWIDEWHGLTMEDIREYERKVHEETNRMVLSNGTGAVADGATP</sequence>
<evidence type="ECO:0000313" key="3">
    <source>
        <dbReference type="Proteomes" id="UP000007879"/>
    </source>
</evidence>
<gene>
    <name evidence="2" type="primary">100636645</name>
</gene>
<dbReference type="PANTHER" id="PTHR10658:SF54">
    <property type="entry name" value="CYTOPLASMIC PHOSPHATIDYLINOSITOL TRANSFER PROTEIN 1"/>
    <property type="match status" value="1"/>
</dbReference>
<accession>A0A1X7VTM3</accession>
<dbReference type="Proteomes" id="UP000007879">
    <property type="component" value="Unassembled WGS sequence"/>
</dbReference>
<dbReference type="EnsemblMetazoa" id="Aqu2.1.43447_001">
    <property type="protein sequence ID" value="Aqu2.1.43447_001"/>
    <property type="gene ID" value="Aqu2.1.43447"/>
</dbReference>
<dbReference type="OrthoDB" id="10053061at2759"/>
<dbReference type="STRING" id="400682.A0A1X7VTM3"/>
<protein>
    <recommendedName>
        <fullName evidence="1">Phosphatidylinositol transfer protein N-terminal domain-containing protein</fullName>
    </recommendedName>
</protein>
<proteinExistence type="predicted"/>
<dbReference type="PRINTS" id="PR00391">
    <property type="entry name" value="PITRANSFER"/>
</dbReference>
<dbReference type="Gene3D" id="3.30.530.20">
    <property type="match status" value="1"/>
</dbReference>
<dbReference type="GO" id="GO:0035091">
    <property type="term" value="F:phosphatidylinositol binding"/>
    <property type="evidence" value="ECO:0007669"/>
    <property type="project" value="TreeGrafter"/>
</dbReference>